<feature type="transmembrane region" description="Helical" evidence="4">
    <location>
        <begin position="200"/>
        <end position="220"/>
    </location>
</feature>
<keyword evidence="4" id="KW-1133">Transmembrane helix</keyword>
<dbReference type="Proteomes" id="UP000660729">
    <property type="component" value="Unassembled WGS sequence"/>
</dbReference>
<dbReference type="PROSITE" id="PS50850">
    <property type="entry name" value="MFS"/>
    <property type="match status" value="1"/>
</dbReference>
<dbReference type="InterPro" id="IPR020846">
    <property type="entry name" value="MFS_dom"/>
</dbReference>
<feature type="transmembrane region" description="Helical" evidence="4">
    <location>
        <begin position="143"/>
        <end position="161"/>
    </location>
</feature>
<dbReference type="AlphaFoldDB" id="A0A8H6RFV7"/>
<feature type="domain" description="Major facilitator superfamily (MFS) profile" evidence="5">
    <location>
        <begin position="72"/>
        <end position="456"/>
    </location>
</feature>
<dbReference type="InterPro" id="IPR036259">
    <property type="entry name" value="MFS_trans_sf"/>
</dbReference>
<feature type="transmembrane region" description="Helical" evidence="4">
    <location>
        <begin position="402"/>
        <end position="423"/>
    </location>
</feature>
<evidence type="ECO:0000256" key="1">
    <source>
        <dbReference type="ARBA" id="ARBA00004141"/>
    </source>
</evidence>
<feature type="transmembrane region" description="Helical" evidence="4">
    <location>
        <begin position="167"/>
        <end position="191"/>
    </location>
</feature>
<reference evidence="6" key="1">
    <citation type="submission" date="2020-04" db="EMBL/GenBank/DDBJ databases">
        <title>Draft genome resource of the tomato pathogen Pseudocercospora fuligena.</title>
        <authorList>
            <person name="Zaccaron A."/>
        </authorList>
    </citation>
    <scope>NUCLEOTIDE SEQUENCE</scope>
    <source>
        <strain evidence="6">PF001</strain>
    </source>
</reference>
<feature type="region of interest" description="Disordered" evidence="3">
    <location>
        <begin position="1"/>
        <end position="63"/>
    </location>
</feature>
<protein>
    <submittedName>
        <fullName evidence="6">MFS-type transporter dbaD</fullName>
    </submittedName>
</protein>
<dbReference type="Gene3D" id="1.20.1250.20">
    <property type="entry name" value="MFS general substrate transporter like domains"/>
    <property type="match status" value="2"/>
</dbReference>
<dbReference type="InterPro" id="IPR050327">
    <property type="entry name" value="Proton-linked_MCT"/>
</dbReference>
<dbReference type="InterPro" id="IPR011701">
    <property type="entry name" value="MFS"/>
</dbReference>
<dbReference type="GO" id="GO:0016020">
    <property type="term" value="C:membrane"/>
    <property type="evidence" value="ECO:0007669"/>
    <property type="project" value="UniProtKB-SubCell"/>
</dbReference>
<dbReference type="PANTHER" id="PTHR11360">
    <property type="entry name" value="MONOCARBOXYLATE TRANSPORTER"/>
    <property type="match status" value="1"/>
</dbReference>
<feature type="transmembrane region" description="Helical" evidence="4">
    <location>
        <begin position="232"/>
        <end position="252"/>
    </location>
</feature>
<dbReference type="EMBL" id="JABCIY010000175">
    <property type="protein sequence ID" value="KAF7190189.1"/>
    <property type="molecule type" value="Genomic_DNA"/>
</dbReference>
<comment type="subcellular location">
    <subcellularLocation>
        <location evidence="1">Membrane</location>
        <topology evidence="1">Multi-pass membrane protein</topology>
    </subcellularLocation>
</comment>
<feature type="transmembrane region" description="Helical" evidence="4">
    <location>
        <begin position="429"/>
        <end position="453"/>
    </location>
</feature>
<feature type="transmembrane region" description="Helical" evidence="4">
    <location>
        <begin position="371"/>
        <end position="390"/>
    </location>
</feature>
<evidence type="ECO:0000259" key="5">
    <source>
        <dbReference type="PROSITE" id="PS50850"/>
    </source>
</evidence>
<comment type="caution">
    <text evidence="6">The sequence shown here is derived from an EMBL/GenBank/DDBJ whole genome shotgun (WGS) entry which is preliminary data.</text>
</comment>
<proteinExistence type="inferred from homology"/>
<feature type="transmembrane region" description="Helical" evidence="4">
    <location>
        <begin position="273"/>
        <end position="295"/>
    </location>
</feature>
<dbReference type="GO" id="GO:0022857">
    <property type="term" value="F:transmembrane transporter activity"/>
    <property type="evidence" value="ECO:0007669"/>
    <property type="project" value="InterPro"/>
</dbReference>
<dbReference type="SUPFAM" id="SSF103473">
    <property type="entry name" value="MFS general substrate transporter"/>
    <property type="match status" value="1"/>
</dbReference>
<name>A0A8H6RFV7_9PEZI</name>
<evidence type="ECO:0000313" key="7">
    <source>
        <dbReference type="Proteomes" id="UP000660729"/>
    </source>
</evidence>
<organism evidence="6 7">
    <name type="scientific">Pseudocercospora fuligena</name>
    <dbReference type="NCBI Taxonomy" id="685502"/>
    <lineage>
        <taxon>Eukaryota</taxon>
        <taxon>Fungi</taxon>
        <taxon>Dikarya</taxon>
        <taxon>Ascomycota</taxon>
        <taxon>Pezizomycotina</taxon>
        <taxon>Dothideomycetes</taxon>
        <taxon>Dothideomycetidae</taxon>
        <taxon>Mycosphaerellales</taxon>
        <taxon>Mycosphaerellaceae</taxon>
        <taxon>Pseudocercospora</taxon>
    </lineage>
</organism>
<accession>A0A8H6RFV7</accession>
<keyword evidence="4" id="KW-0812">Transmembrane</keyword>
<dbReference type="PANTHER" id="PTHR11360:SF234">
    <property type="entry name" value="MFS-TYPE TRANSPORTER DBAD-RELATED"/>
    <property type="match status" value="1"/>
</dbReference>
<feature type="compositionally biased region" description="Low complexity" evidence="3">
    <location>
        <begin position="7"/>
        <end position="21"/>
    </location>
</feature>
<feature type="transmembrane region" description="Helical" evidence="4">
    <location>
        <begin position="81"/>
        <end position="101"/>
    </location>
</feature>
<evidence type="ECO:0000256" key="4">
    <source>
        <dbReference type="SAM" id="Phobius"/>
    </source>
</evidence>
<sequence length="463" mass="49710">MMARDTSASSSSTSRQESSGSPGNQERDLEKDASIQSQSDNTSQAGTQKTTPNSAKPEGRYSDSPIPDGGLRAWLQVLSGFMLYLNSWGIVTAYGVFQSYYRSSLLREESNSSISWIGTIQGFLLAFMTIFAGPIFDRGHPHVLVATGGFLVVFGTMMTSLCKQYWQFFLAQGVCVGLGAGQIFIVAVAILPGWFEGRRAIATGIAACGAAIGGVVYPIVFHRLQPVIGFPWAVRVMAFIMLATTLVSLAVVKMRTKPPPRPKIVDFTGFREVLFTLFAIICFVGSMGLYVPFFYITDYASEVEGLNHELAFYMLPILASGGILGRIIPAVLADRVGTLPVLAFTTSVAAALAFFWILVRSSTGGIVVWSLFYGIFSGPFVSLQTPTIAAITPDMRIVGGRLGMSTFCLALGVLIGNPVAGAIQAHGSWIGMQIFAGCTLALSAVLTIVMMVVKMKRDNAEKS</sequence>
<feature type="transmembrane region" description="Helical" evidence="4">
    <location>
        <begin position="113"/>
        <end position="136"/>
    </location>
</feature>
<dbReference type="OrthoDB" id="6509908at2759"/>
<dbReference type="Pfam" id="PF07690">
    <property type="entry name" value="MFS_1"/>
    <property type="match status" value="1"/>
</dbReference>
<evidence type="ECO:0000256" key="3">
    <source>
        <dbReference type="SAM" id="MobiDB-lite"/>
    </source>
</evidence>
<evidence type="ECO:0000256" key="2">
    <source>
        <dbReference type="ARBA" id="ARBA00006727"/>
    </source>
</evidence>
<keyword evidence="4" id="KW-0472">Membrane</keyword>
<feature type="transmembrane region" description="Helical" evidence="4">
    <location>
        <begin position="339"/>
        <end position="359"/>
    </location>
</feature>
<feature type="compositionally biased region" description="Polar residues" evidence="3">
    <location>
        <begin position="34"/>
        <end position="54"/>
    </location>
</feature>
<keyword evidence="7" id="KW-1185">Reference proteome</keyword>
<gene>
    <name evidence="6" type="ORF">HII31_08520</name>
</gene>
<evidence type="ECO:0000313" key="6">
    <source>
        <dbReference type="EMBL" id="KAF7190189.1"/>
    </source>
</evidence>
<feature type="transmembrane region" description="Helical" evidence="4">
    <location>
        <begin position="310"/>
        <end position="332"/>
    </location>
</feature>
<comment type="similarity">
    <text evidence="2">Belongs to the major facilitator superfamily. Monocarboxylate porter (TC 2.A.1.13) family.</text>
</comment>